<evidence type="ECO:0000259" key="1">
    <source>
        <dbReference type="Pfam" id="PF04986"/>
    </source>
</evidence>
<gene>
    <name evidence="2" type="ORF">CKO43_24410</name>
</gene>
<feature type="domain" description="Transposase IS801/IS1294" evidence="1">
    <location>
        <begin position="11"/>
        <end position="53"/>
    </location>
</feature>
<keyword evidence="3" id="KW-1185">Reference proteome</keyword>
<evidence type="ECO:0000313" key="3">
    <source>
        <dbReference type="Proteomes" id="UP001041814"/>
    </source>
</evidence>
<name>A0ABS1E2U2_RUBGE</name>
<sequence length="135" mass="14650">MGVGGNRWLAGSTAQRRVTTLPGEEFVERLLQHVLPSGFKRIRHYGLLAPAAKAQRLVCARALLAMPAAQPATREDVAEFMRRVAALDIAACPHCRGGRWVVLEQRGPQPCGPDGRAMDESCRRACRGPPARTPG</sequence>
<organism evidence="2 3">
    <name type="scientific">Rubrivivax gelatinosus</name>
    <name type="common">Rhodocyclus gelatinosus</name>
    <name type="synonym">Rhodopseudomonas gelatinosa</name>
    <dbReference type="NCBI Taxonomy" id="28068"/>
    <lineage>
        <taxon>Bacteria</taxon>
        <taxon>Pseudomonadati</taxon>
        <taxon>Pseudomonadota</taxon>
        <taxon>Betaproteobacteria</taxon>
        <taxon>Burkholderiales</taxon>
        <taxon>Sphaerotilaceae</taxon>
        <taxon>Rubrivivax</taxon>
    </lineage>
</organism>
<evidence type="ECO:0000313" key="2">
    <source>
        <dbReference type="EMBL" id="MBK1715894.1"/>
    </source>
</evidence>
<dbReference type="EMBL" id="NRRU01000174">
    <property type="protein sequence ID" value="MBK1715894.1"/>
    <property type="molecule type" value="Genomic_DNA"/>
</dbReference>
<proteinExistence type="predicted"/>
<reference evidence="2" key="1">
    <citation type="submission" date="2017-08" db="EMBL/GenBank/DDBJ databases">
        <authorList>
            <person name="Imhoff J.F."/>
            <person name="Rahn T."/>
            <person name="Kuenzel S."/>
            <person name="Neulinger S.C."/>
        </authorList>
    </citation>
    <scope>NUCLEOTIDE SEQUENCE</scope>
    <source>
        <strain evidence="2">IM 151</strain>
    </source>
</reference>
<dbReference type="Proteomes" id="UP001041814">
    <property type="component" value="Unassembled WGS sequence"/>
</dbReference>
<dbReference type="Pfam" id="PF04986">
    <property type="entry name" value="Y2_Tnp"/>
    <property type="match status" value="1"/>
</dbReference>
<accession>A0ABS1E2U2</accession>
<comment type="caution">
    <text evidence="2">The sequence shown here is derived from an EMBL/GenBank/DDBJ whole genome shotgun (WGS) entry which is preliminary data.</text>
</comment>
<reference evidence="2" key="2">
    <citation type="journal article" date="2020" name="Microorganisms">
        <title>Osmotic Adaptation and Compatible Solute Biosynthesis of Phototrophic Bacteria as Revealed from Genome Analyses.</title>
        <authorList>
            <person name="Imhoff J.F."/>
            <person name="Rahn T."/>
            <person name="Kunzel S."/>
            <person name="Keller A."/>
            <person name="Neulinger S.C."/>
        </authorList>
    </citation>
    <scope>NUCLEOTIDE SEQUENCE</scope>
    <source>
        <strain evidence="2">IM 151</strain>
    </source>
</reference>
<dbReference type="InterPro" id="IPR007069">
    <property type="entry name" value="Transposase_32"/>
</dbReference>
<protein>
    <recommendedName>
        <fullName evidence="1">Transposase IS801/IS1294 domain-containing protein</fullName>
    </recommendedName>
</protein>